<sequence>MAPLYEPTMDSYGSYMPPKLTAYDVGEARKIYGSRIEPYELSPKNCEPCNNGRENLFDNENSNVETTPYIEPTEEISTTTKTKISILNSENGCPNYVSAVVASEKVAYIFSTIYSYKIQNQQVIKKAQEGDFLVPWNYSTIIEAGYIRNGSLVLLDSEIKVHVYDPMPVQPDKFKLREGFPKKTPISMPINGAIMINENAYVFGFEKT</sequence>
<dbReference type="WBParaSite" id="ACRNAN_scaffold1980.g32148.t1">
    <property type="protein sequence ID" value="ACRNAN_scaffold1980.g32148.t1"/>
    <property type="gene ID" value="ACRNAN_scaffold1980.g32148"/>
</dbReference>
<organism evidence="1 2">
    <name type="scientific">Acrobeloides nanus</name>
    <dbReference type="NCBI Taxonomy" id="290746"/>
    <lineage>
        <taxon>Eukaryota</taxon>
        <taxon>Metazoa</taxon>
        <taxon>Ecdysozoa</taxon>
        <taxon>Nematoda</taxon>
        <taxon>Chromadorea</taxon>
        <taxon>Rhabditida</taxon>
        <taxon>Tylenchina</taxon>
        <taxon>Cephalobomorpha</taxon>
        <taxon>Cephaloboidea</taxon>
        <taxon>Cephalobidae</taxon>
        <taxon>Acrobeloides</taxon>
    </lineage>
</organism>
<evidence type="ECO:0000313" key="2">
    <source>
        <dbReference type="WBParaSite" id="ACRNAN_scaffold1980.g32148.t1"/>
    </source>
</evidence>
<keyword evidence="1" id="KW-1185">Reference proteome</keyword>
<accession>A0A914D8V5</accession>
<evidence type="ECO:0000313" key="1">
    <source>
        <dbReference type="Proteomes" id="UP000887540"/>
    </source>
</evidence>
<dbReference type="AlphaFoldDB" id="A0A914D8V5"/>
<reference evidence="2" key="1">
    <citation type="submission" date="2022-11" db="UniProtKB">
        <authorList>
            <consortium name="WormBaseParasite"/>
        </authorList>
    </citation>
    <scope>IDENTIFICATION</scope>
</reference>
<protein>
    <submittedName>
        <fullName evidence="2">Uncharacterized protein</fullName>
    </submittedName>
</protein>
<dbReference type="Proteomes" id="UP000887540">
    <property type="component" value="Unplaced"/>
</dbReference>
<name>A0A914D8V5_9BILA</name>
<proteinExistence type="predicted"/>